<proteinExistence type="predicted"/>
<reference evidence="1" key="2">
    <citation type="journal article" date="2015" name="Fish Shellfish Immunol.">
        <title>Early steps in the European eel (Anguilla anguilla)-Vibrio vulnificus interaction in the gills: Role of the RtxA13 toxin.</title>
        <authorList>
            <person name="Callol A."/>
            <person name="Pajuelo D."/>
            <person name="Ebbesson L."/>
            <person name="Teles M."/>
            <person name="MacKenzie S."/>
            <person name="Amaro C."/>
        </authorList>
    </citation>
    <scope>NUCLEOTIDE SEQUENCE</scope>
</reference>
<protein>
    <submittedName>
        <fullName evidence="1">Uncharacterized protein</fullName>
    </submittedName>
</protein>
<sequence>MYFISVYSQCITVPLQYILNEEWLLTYLFR</sequence>
<accession>A0A0E9XH67</accession>
<reference evidence="1" key="1">
    <citation type="submission" date="2014-11" db="EMBL/GenBank/DDBJ databases">
        <authorList>
            <person name="Amaro Gonzalez C."/>
        </authorList>
    </citation>
    <scope>NUCLEOTIDE SEQUENCE</scope>
</reference>
<evidence type="ECO:0000313" key="1">
    <source>
        <dbReference type="EMBL" id="JAI01191.1"/>
    </source>
</evidence>
<organism evidence="1">
    <name type="scientific">Anguilla anguilla</name>
    <name type="common">European freshwater eel</name>
    <name type="synonym">Muraena anguilla</name>
    <dbReference type="NCBI Taxonomy" id="7936"/>
    <lineage>
        <taxon>Eukaryota</taxon>
        <taxon>Metazoa</taxon>
        <taxon>Chordata</taxon>
        <taxon>Craniata</taxon>
        <taxon>Vertebrata</taxon>
        <taxon>Euteleostomi</taxon>
        <taxon>Actinopterygii</taxon>
        <taxon>Neopterygii</taxon>
        <taxon>Teleostei</taxon>
        <taxon>Anguilliformes</taxon>
        <taxon>Anguillidae</taxon>
        <taxon>Anguilla</taxon>
    </lineage>
</organism>
<dbReference type="EMBL" id="GBXM01007387">
    <property type="protein sequence ID" value="JAI01191.1"/>
    <property type="molecule type" value="Transcribed_RNA"/>
</dbReference>
<dbReference type="AlphaFoldDB" id="A0A0E9XH67"/>
<name>A0A0E9XH67_ANGAN</name>